<reference evidence="2 3" key="1">
    <citation type="submission" date="2019-09" db="EMBL/GenBank/DDBJ databases">
        <authorList>
            <person name="Duangmal K."/>
            <person name="Teo W.F.A."/>
            <person name="Lipun K."/>
        </authorList>
    </citation>
    <scope>NUCLEOTIDE SEQUENCE [LARGE SCALE GENOMIC DNA]</scope>
    <source>
        <strain evidence="2 3">K1PN6</strain>
    </source>
</reference>
<feature type="region of interest" description="Disordered" evidence="1">
    <location>
        <begin position="1"/>
        <end position="100"/>
    </location>
</feature>
<dbReference type="AlphaFoldDB" id="A0A5N8X5M0"/>
<feature type="compositionally biased region" description="Pro residues" evidence="1">
    <location>
        <begin position="34"/>
        <end position="52"/>
    </location>
</feature>
<feature type="compositionally biased region" description="Low complexity" evidence="1">
    <location>
        <begin position="1"/>
        <end position="10"/>
    </location>
</feature>
<evidence type="ECO:0000313" key="3">
    <source>
        <dbReference type="Proteomes" id="UP000373149"/>
    </source>
</evidence>
<protein>
    <submittedName>
        <fullName evidence="2">Uncharacterized protein</fullName>
    </submittedName>
</protein>
<name>A0A5N8X5M0_9ACTN</name>
<evidence type="ECO:0000313" key="2">
    <source>
        <dbReference type="EMBL" id="MPY54777.1"/>
    </source>
</evidence>
<keyword evidence="3" id="KW-1185">Reference proteome</keyword>
<gene>
    <name evidence="2" type="ORF">FPZ41_41990</name>
</gene>
<sequence>MPSGRSGGSIRSRRGSRSRCVRGGAGLVFAPAAPTRPIPSLGAPPPAPPPSGASPQTLFGGRPPGPRSSNAGGAGMCGRGRDLPAEDFQPRPGTPSPSGV</sequence>
<feature type="compositionally biased region" description="Basic residues" evidence="1">
    <location>
        <begin position="11"/>
        <end position="20"/>
    </location>
</feature>
<accession>A0A5N8X5M0</accession>
<comment type="caution">
    <text evidence="2">The sequence shown here is derived from an EMBL/GenBank/DDBJ whole genome shotgun (WGS) entry which is preliminary data.</text>
</comment>
<dbReference type="Proteomes" id="UP000373149">
    <property type="component" value="Unassembled WGS sequence"/>
</dbReference>
<evidence type="ECO:0000256" key="1">
    <source>
        <dbReference type="SAM" id="MobiDB-lite"/>
    </source>
</evidence>
<dbReference type="EMBL" id="VMNX01000316">
    <property type="protein sequence ID" value="MPY54777.1"/>
    <property type="molecule type" value="Genomic_DNA"/>
</dbReference>
<organism evidence="2 3">
    <name type="scientific">Streptomyces acidicola</name>
    <dbReference type="NCBI Taxonomy" id="2596892"/>
    <lineage>
        <taxon>Bacteria</taxon>
        <taxon>Bacillati</taxon>
        <taxon>Actinomycetota</taxon>
        <taxon>Actinomycetes</taxon>
        <taxon>Kitasatosporales</taxon>
        <taxon>Streptomycetaceae</taxon>
        <taxon>Streptomyces</taxon>
    </lineage>
</organism>
<proteinExistence type="predicted"/>